<accession>A0A255YP49</accession>
<dbReference type="AlphaFoldDB" id="A0A255YP49"/>
<evidence type="ECO:0000256" key="1">
    <source>
        <dbReference type="SAM" id="MobiDB-lite"/>
    </source>
</evidence>
<evidence type="ECO:0000313" key="3">
    <source>
        <dbReference type="Proteomes" id="UP000216991"/>
    </source>
</evidence>
<protein>
    <recommendedName>
        <fullName evidence="4">Protein ImuA</fullName>
    </recommendedName>
</protein>
<gene>
    <name evidence="2" type="ORF">CHU93_05740</name>
</gene>
<organism evidence="2 3">
    <name type="scientific">Sandarakinorhabdus cyanobacteriorum</name>
    <dbReference type="NCBI Taxonomy" id="1981098"/>
    <lineage>
        <taxon>Bacteria</taxon>
        <taxon>Pseudomonadati</taxon>
        <taxon>Pseudomonadota</taxon>
        <taxon>Alphaproteobacteria</taxon>
        <taxon>Sphingomonadales</taxon>
        <taxon>Sphingosinicellaceae</taxon>
        <taxon>Sandarakinorhabdus</taxon>
    </lineage>
</organism>
<reference evidence="2 3" key="1">
    <citation type="submission" date="2017-07" db="EMBL/GenBank/DDBJ databases">
        <title>Sandarakinorhabdus cyanobacteriorum sp. nov., a novel bacterium isolated from cyanobacterial aggregates in a eutrophic lake.</title>
        <authorList>
            <person name="Cai H."/>
        </authorList>
    </citation>
    <scope>NUCLEOTIDE SEQUENCE [LARGE SCALE GENOMIC DNA]</scope>
    <source>
        <strain evidence="2 3">TH057</strain>
    </source>
</reference>
<sequence length="256" mass="26077">MPAGRLPQARLAIDSGRLDAALNGGLALAGCHELYGPAATAFALMLVLASARAGPILWISDGRGEDGRLHGDGISELGGDPARLWLVAAGGVVPMLRAAGEAQACPALAAVVLESHGEARAIDLTVTRRLQLAAAAHGVFTLLLRGGPPRPSAALTRWQAQPAPTRRLAADAPGPPRLALTLARQRGGPADINQLLEWNRDRRRFVAAGQSAGQLVPIGFAPIGLAYARGRPAPPHPGAGVAAAPGRAADQGSVAA</sequence>
<dbReference type="Gene3D" id="3.40.50.300">
    <property type="entry name" value="P-loop containing nucleotide triphosphate hydrolases"/>
    <property type="match status" value="1"/>
</dbReference>
<evidence type="ECO:0008006" key="4">
    <source>
        <dbReference type="Google" id="ProtNLM"/>
    </source>
</evidence>
<feature type="region of interest" description="Disordered" evidence="1">
    <location>
        <begin position="233"/>
        <end position="256"/>
    </location>
</feature>
<dbReference type="EMBL" id="NOXT01000096">
    <property type="protein sequence ID" value="OYQ30997.1"/>
    <property type="molecule type" value="Genomic_DNA"/>
</dbReference>
<keyword evidence="3" id="KW-1185">Reference proteome</keyword>
<dbReference type="PROSITE" id="PS51257">
    <property type="entry name" value="PROKAR_LIPOPROTEIN"/>
    <property type="match status" value="1"/>
</dbReference>
<dbReference type="InterPro" id="IPR027417">
    <property type="entry name" value="P-loop_NTPase"/>
</dbReference>
<name>A0A255YP49_9SPHN</name>
<proteinExistence type="predicted"/>
<dbReference type="SUPFAM" id="SSF52540">
    <property type="entry name" value="P-loop containing nucleoside triphosphate hydrolases"/>
    <property type="match status" value="1"/>
</dbReference>
<evidence type="ECO:0000313" key="2">
    <source>
        <dbReference type="EMBL" id="OYQ30997.1"/>
    </source>
</evidence>
<comment type="caution">
    <text evidence="2">The sequence shown here is derived from an EMBL/GenBank/DDBJ whole genome shotgun (WGS) entry which is preliminary data.</text>
</comment>
<dbReference type="Proteomes" id="UP000216991">
    <property type="component" value="Unassembled WGS sequence"/>
</dbReference>
<feature type="compositionally biased region" description="Low complexity" evidence="1">
    <location>
        <begin position="238"/>
        <end position="249"/>
    </location>
</feature>